<organism evidence="2">
    <name type="scientific">Siphoviridae sp. ctoMB99</name>
    <dbReference type="NCBI Taxonomy" id="2826459"/>
    <lineage>
        <taxon>Viruses</taxon>
        <taxon>Duplodnaviria</taxon>
        <taxon>Heunggongvirae</taxon>
        <taxon>Uroviricota</taxon>
        <taxon>Caudoviricetes</taxon>
    </lineage>
</organism>
<protein>
    <submittedName>
        <fullName evidence="2">Uncharacterized protein</fullName>
    </submittedName>
</protein>
<evidence type="ECO:0000313" key="2">
    <source>
        <dbReference type="EMBL" id="DAD87647.1"/>
    </source>
</evidence>
<accession>A0A8S5MZU4</accession>
<sequence>MAKKKQPRCNRYVVTNDGEKHLVIDQDNRFWVCEGARYLKYKEGDSYVIVCEVPEDEVPKAAITDGAELSGGDGEPIRAEVE</sequence>
<name>A0A8S5MZU4_9CAUD</name>
<evidence type="ECO:0000256" key="1">
    <source>
        <dbReference type="SAM" id="MobiDB-lite"/>
    </source>
</evidence>
<reference evidence="2" key="1">
    <citation type="journal article" date="2021" name="Proc. Natl. Acad. Sci. U.S.A.">
        <title>A Catalog of Tens of Thousands of Viruses from Human Metagenomes Reveals Hidden Associations with Chronic Diseases.</title>
        <authorList>
            <person name="Tisza M.J."/>
            <person name="Buck C.B."/>
        </authorList>
    </citation>
    <scope>NUCLEOTIDE SEQUENCE</scope>
    <source>
        <strain evidence="2">CtoMB99</strain>
    </source>
</reference>
<proteinExistence type="predicted"/>
<feature type="region of interest" description="Disordered" evidence="1">
    <location>
        <begin position="62"/>
        <end position="82"/>
    </location>
</feature>
<dbReference type="EMBL" id="BK015023">
    <property type="protein sequence ID" value="DAD87647.1"/>
    <property type="molecule type" value="Genomic_DNA"/>
</dbReference>